<accession>A0A157ZCJ5</accession>
<protein>
    <submittedName>
        <fullName evidence="1">Uncharacterized protein</fullName>
    </submittedName>
</protein>
<dbReference type="EMBL" id="FCOE02000002">
    <property type="protein sequence ID" value="SAK43241.1"/>
    <property type="molecule type" value="Genomic_DNA"/>
</dbReference>
<dbReference type="AlphaFoldDB" id="A0A157ZCJ5"/>
<keyword evidence="2" id="KW-1185">Reference proteome</keyword>
<gene>
    <name evidence="1" type="ORF">AWB80_00565</name>
</gene>
<dbReference type="RefSeq" id="WP_061173137.1">
    <property type="nucleotide sequence ID" value="NZ_FCOE02000002.1"/>
</dbReference>
<proteinExistence type="predicted"/>
<dbReference type="Proteomes" id="UP000054911">
    <property type="component" value="Unassembled WGS sequence"/>
</dbReference>
<reference evidence="1" key="1">
    <citation type="submission" date="2016-01" db="EMBL/GenBank/DDBJ databases">
        <authorList>
            <person name="Peeters C."/>
        </authorList>
    </citation>
    <scope>NUCLEOTIDE SEQUENCE [LARGE SCALE GENOMIC DNA]</scope>
    <source>
        <strain evidence="1">LMG 29323</strain>
    </source>
</reference>
<evidence type="ECO:0000313" key="1">
    <source>
        <dbReference type="EMBL" id="SAK43241.1"/>
    </source>
</evidence>
<evidence type="ECO:0000313" key="2">
    <source>
        <dbReference type="Proteomes" id="UP000054911"/>
    </source>
</evidence>
<name>A0A157ZCJ5_9BURK</name>
<dbReference type="STRING" id="1777141.AWB80_00565"/>
<organism evidence="1 2">
    <name type="scientific">Caballeronia pedi</name>
    <dbReference type="NCBI Taxonomy" id="1777141"/>
    <lineage>
        <taxon>Bacteria</taxon>
        <taxon>Pseudomonadati</taxon>
        <taxon>Pseudomonadota</taxon>
        <taxon>Betaproteobacteria</taxon>
        <taxon>Burkholderiales</taxon>
        <taxon>Burkholderiaceae</taxon>
        <taxon>Caballeronia</taxon>
    </lineage>
</organism>
<comment type="caution">
    <text evidence="1">The sequence shown here is derived from an EMBL/GenBank/DDBJ whole genome shotgun (WGS) entry which is preliminary data.</text>
</comment>
<sequence>MADAVDHYFVGLTQQASAGGLARLRGHGAPTIPASRVYPVGPRFKAFVQPLVTLLHDDDHVRDIVLRPVLGRYGSSQELSVGLEVKAAVGFDAAALAARVFSLADAAAQTDAFVGRVLPPGEWTDNARPGLTVMFREPTRIADTVELVRKIVGFPGEGWPIDGFTMIPSAQSRIGIVQGLRYIFLPEISIRWDLDLRARLAASDDEIDVILLDQATRIGRLCKALQQNPTIEAAWLSWFDIMVAGIEDYREVIGVLAAEQGARVADPKSMTRMVFSEILQLTSSGVLQKRLEHLGFAGAREEHARKVPSVAA</sequence>
<dbReference type="OrthoDB" id="9127732at2"/>